<dbReference type="PROSITE" id="PS01122">
    <property type="entry name" value="CASPASE_CYS"/>
    <property type="match status" value="1"/>
</dbReference>
<keyword evidence="4" id="KW-0788">Thiol protease</keyword>
<keyword evidence="5" id="KW-0865">Zymogen</keyword>
<accession>A0A2T7PVR9</accession>
<evidence type="ECO:0000313" key="9">
    <source>
        <dbReference type="Proteomes" id="UP000245119"/>
    </source>
</evidence>
<dbReference type="GO" id="GO:0006915">
    <property type="term" value="P:apoptotic process"/>
    <property type="evidence" value="ECO:0007669"/>
    <property type="project" value="TreeGrafter"/>
</dbReference>
<dbReference type="GO" id="GO:0005737">
    <property type="term" value="C:cytoplasm"/>
    <property type="evidence" value="ECO:0007669"/>
    <property type="project" value="TreeGrafter"/>
</dbReference>
<dbReference type="PROSITE" id="PS50208">
    <property type="entry name" value="CASPASE_P20"/>
    <property type="match status" value="1"/>
</dbReference>
<dbReference type="GO" id="GO:0006508">
    <property type="term" value="P:proteolysis"/>
    <property type="evidence" value="ECO:0007669"/>
    <property type="project" value="UniProtKB-KW"/>
</dbReference>
<protein>
    <recommendedName>
        <fullName evidence="7">Caspase family p20 domain-containing protein</fullName>
    </recommendedName>
</protein>
<reference evidence="8 9" key="1">
    <citation type="submission" date="2018-04" db="EMBL/GenBank/DDBJ databases">
        <title>The genome of golden apple snail Pomacea canaliculata provides insight into stress tolerance and invasive adaptation.</title>
        <authorList>
            <person name="Liu C."/>
            <person name="Liu B."/>
            <person name="Ren Y."/>
            <person name="Zhang Y."/>
            <person name="Wang H."/>
            <person name="Li S."/>
            <person name="Jiang F."/>
            <person name="Yin L."/>
            <person name="Zhang G."/>
            <person name="Qian W."/>
            <person name="Fan W."/>
        </authorList>
    </citation>
    <scope>NUCLEOTIDE SEQUENCE [LARGE SCALE GENOMIC DNA]</scope>
    <source>
        <strain evidence="8">SZHN2017</strain>
        <tissue evidence="8">Muscle</tissue>
    </source>
</reference>
<dbReference type="GO" id="GO:0043525">
    <property type="term" value="P:positive regulation of neuron apoptotic process"/>
    <property type="evidence" value="ECO:0007669"/>
    <property type="project" value="TreeGrafter"/>
</dbReference>
<evidence type="ECO:0000256" key="6">
    <source>
        <dbReference type="SAM" id="MobiDB-lite"/>
    </source>
</evidence>
<name>A0A2T7PVR9_POMCA</name>
<dbReference type="Gene3D" id="3.40.50.1460">
    <property type="match status" value="1"/>
</dbReference>
<dbReference type="AlphaFoldDB" id="A0A2T7PVR9"/>
<dbReference type="PANTHER" id="PTHR10454">
    <property type="entry name" value="CASPASE"/>
    <property type="match status" value="1"/>
</dbReference>
<gene>
    <name evidence="8" type="ORF">C0Q70_00103</name>
</gene>
<organism evidence="8 9">
    <name type="scientific">Pomacea canaliculata</name>
    <name type="common">Golden apple snail</name>
    <dbReference type="NCBI Taxonomy" id="400727"/>
    <lineage>
        <taxon>Eukaryota</taxon>
        <taxon>Metazoa</taxon>
        <taxon>Spiralia</taxon>
        <taxon>Lophotrochozoa</taxon>
        <taxon>Mollusca</taxon>
        <taxon>Gastropoda</taxon>
        <taxon>Caenogastropoda</taxon>
        <taxon>Architaenioglossa</taxon>
        <taxon>Ampullarioidea</taxon>
        <taxon>Ampullariidae</taxon>
        <taxon>Pomacea</taxon>
    </lineage>
</organism>
<proteinExistence type="inferred from homology"/>
<feature type="region of interest" description="Disordered" evidence="6">
    <location>
        <begin position="23"/>
        <end position="43"/>
    </location>
</feature>
<keyword evidence="9" id="KW-1185">Reference proteome</keyword>
<evidence type="ECO:0000256" key="2">
    <source>
        <dbReference type="ARBA" id="ARBA00022670"/>
    </source>
</evidence>
<dbReference type="Pfam" id="PF00656">
    <property type="entry name" value="Peptidase_C14"/>
    <property type="match status" value="1"/>
</dbReference>
<dbReference type="GO" id="GO:0004197">
    <property type="term" value="F:cysteine-type endopeptidase activity"/>
    <property type="evidence" value="ECO:0007669"/>
    <property type="project" value="InterPro"/>
</dbReference>
<feature type="domain" description="Caspase family p20" evidence="7">
    <location>
        <begin position="57"/>
        <end position="181"/>
    </location>
</feature>
<dbReference type="InterPro" id="IPR033139">
    <property type="entry name" value="Caspase_cys_AS"/>
</dbReference>
<dbReference type="InterPro" id="IPR001309">
    <property type="entry name" value="Pept_C14_p20"/>
</dbReference>
<keyword evidence="3" id="KW-0378">Hydrolase</keyword>
<dbReference type="InterPro" id="IPR029030">
    <property type="entry name" value="Caspase-like_dom_sf"/>
</dbReference>
<dbReference type="InterPro" id="IPR002398">
    <property type="entry name" value="Pept_C14"/>
</dbReference>
<keyword evidence="2" id="KW-0645">Protease</keyword>
<evidence type="ECO:0000256" key="5">
    <source>
        <dbReference type="ARBA" id="ARBA00023145"/>
    </source>
</evidence>
<dbReference type="SMART" id="SM00115">
    <property type="entry name" value="CASc"/>
    <property type="match status" value="1"/>
</dbReference>
<evidence type="ECO:0000256" key="1">
    <source>
        <dbReference type="ARBA" id="ARBA00010134"/>
    </source>
</evidence>
<dbReference type="PROSITE" id="PS01121">
    <property type="entry name" value="CASPASE_HIS"/>
    <property type="match status" value="1"/>
</dbReference>
<dbReference type="STRING" id="400727.A0A2T7PVR9"/>
<evidence type="ECO:0000256" key="3">
    <source>
        <dbReference type="ARBA" id="ARBA00022801"/>
    </source>
</evidence>
<dbReference type="EMBL" id="PZQS01000001">
    <property type="protein sequence ID" value="PVD37509.1"/>
    <property type="molecule type" value="Genomic_DNA"/>
</dbReference>
<dbReference type="InterPro" id="IPR011600">
    <property type="entry name" value="Pept_C14_caspase"/>
</dbReference>
<dbReference type="PRINTS" id="PR00376">
    <property type="entry name" value="IL1BCENZYME"/>
</dbReference>
<dbReference type="SUPFAM" id="SSF52129">
    <property type="entry name" value="Caspase-like"/>
    <property type="match status" value="1"/>
</dbReference>
<dbReference type="InterPro" id="IPR016129">
    <property type="entry name" value="Caspase_his_AS"/>
</dbReference>
<evidence type="ECO:0000313" key="8">
    <source>
        <dbReference type="EMBL" id="PVD37509.1"/>
    </source>
</evidence>
<sequence length="264" mass="29846">MLLACHSYLSSASNVTWSGKKERPLNMATTDDKEDGSRTEVSPIVEDPDEYNFSHSRRGLALIIDNENFTSASRLPSRQGSDKDLTSLGDMFNRLGFEVEGYKDLKGEDMWKVLTEVSKEDHSDADCFACAILSHGEEGYVYGQDARIEIEKLVGPFKGNRCKSLAAKPKLFFIQACRGTNLDDGVKWQMHWAQRGEQKWKFAEFLQKLIFLWHTLLYQDLLMAKGCQVPLPCFDDLGTDINKGDKIVPVPNGEAVEPRDERNN</sequence>
<comment type="similarity">
    <text evidence="1">Belongs to the peptidase C14A family.</text>
</comment>
<dbReference type="Proteomes" id="UP000245119">
    <property type="component" value="Linkage Group LG1"/>
</dbReference>
<dbReference type="PANTHER" id="PTHR10454:SF232">
    <property type="entry name" value="AT03047P-RELATED"/>
    <property type="match status" value="1"/>
</dbReference>
<dbReference type="InterPro" id="IPR015917">
    <property type="entry name" value="Pept_C14A"/>
</dbReference>
<evidence type="ECO:0000259" key="7">
    <source>
        <dbReference type="PROSITE" id="PS50208"/>
    </source>
</evidence>
<dbReference type="OrthoDB" id="6044569at2759"/>
<comment type="caution">
    <text evidence="8">The sequence shown here is derived from an EMBL/GenBank/DDBJ whole genome shotgun (WGS) entry which is preliminary data.</text>
</comment>
<evidence type="ECO:0000256" key="4">
    <source>
        <dbReference type="ARBA" id="ARBA00022807"/>
    </source>
</evidence>